<dbReference type="Pfam" id="PF17919">
    <property type="entry name" value="RT_RNaseH_2"/>
    <property type="match status" value="1"/>
</dbReference>
<gene>
    <name evidence="2" type="ORF">KIK155_LOCUS25124</name>
    <name evidence="3" type="ORF">TOA249_LOCUS21063</name>
</gene>
<evidence type="ECO:0000313" key="2">
    <source>
        <dbReference type="EMBL" id="CAF3677799.1"/>
    </source>
</evidence>
<organism evidence="2 4">
    <name type="scientific">Rotaria socialis</name>
    <dbReference type="NCBI Taxonomy" id="392032"/>
    <lineage>
        <taxon>Eukaryota</taxon>
        <taxon>Metazoa</taxon>
        <taxon>Spiralia</taxon>
        <taxon>Gnathifera</taxon>
        <taxon>Rotifera</taxon>
        <taxon>Eurotatoria</taxon>
        <taxon>Bdelloidea</taxon>
        <taxon>Philodinida</taxon>
        <taxon>Philodinidae</taxon>
        <taxon>Rotaria</taxon>
    </lineage>
</organism>
<dbReference type="PANTHER" id="PTHR33064:SF37">
    <property type="entry name" value="RIBONUCLEASE H"/>
    <property type="match status" value="1"/>
</dbReference>
<evidence type="ECO:0000259" key="1">
    <source>
        <dbReference type="PROSITE" id="PS50878"/>
    </source>
</evidence>
<dbReference type="PANTHER" id="PTHR33064">
    <property type="entry name" value="POL PROTEIN"/>
    <property type="match status" value="1"/>
</dbReference>
<dbReference type="AlphaFoldDB" id="A0A818SZG9"/>
<feature type="domain" description="Reverse transcriptase" evidence="1">
    <location>
        <begin position="1"/>
        <end position="67"/>
    </location>
</feature>
<dbReference type="FunFam" id="3.30.70.270:FF:000026">
    <property type="entry name" value="Transposon Ty3-G Gag-Pol polyprotein"/>
    <property type="match status" value="1"/>
</dbReference>
<accession>A0A818SZG9</accession>
<dbReference type="SUPFAM" id="SSF56672">
    <property type="entry name" value="DNA/RNA polymerases"/>
    <property type="match status" value="1"/>
</dbReference>
<dbReference type="Proteomes" id="UP000663865">
    <property type="component" value="Unassembled WGS sequence"/>
</dbReference>
<dbReference type="InterPro" id="IPR051320">
    <property type="entry name" value="Viral_Replic_Matur_Polypro"/>
</dbReference>
<sequence length="180" mass="20582">MSKLFQATNGIYTCSYVDDLVVYSDTFEQHLEHLANVLEIFKNANLKVSLTKSNFCKKELKYLGFIINSEGVKIDPSKTAAIESYPRPQTVKQCRRFIGMTSYYRRFIPNFSELSAPITDLTKKNAKFNWTDTHETAFLKLRQQLAETPILIFPDFNQPFSLQVDASTKAVAGNTYTIAR</sequence>
<evidence type="ECO:0000313" key="3">
    <source>
        <dbReference type="EMBL" id="CAF4761739.1"/>
    </source>
</evidence>
<dbReference type="Proteomes" id="UP000663838">
    <property type="component" value="Unassembled WGS sequence"/>
</dbReference>
<dbReference type="InterPro" id="IPR000477">
    <property type="entry name" value="RT_dom"/>
</dbReference>
<dbReference type="Pfam" id="PF00078">
    <property type="entry name" value="RVT_1"/>
    <property type="match status" value="1"/>
</dbReference>
<dbReference type="EMBL" id="CAJOBS010001786">
    <property type="protein sequence ID" value="CAF4761739.1"/>
    <property type="molecule type" value="Genomic_DNA"/>
</dbReference>
<dbReference type="InterPro" id="IPR041577">
    <property type="entry name" value="RT_RNaseH_2"/>
</dbReference>
<dbReference type="EMBL" id="CAJNYV010004533">
    <property type="protein sequence ID" value="CAF3677799.1"/>
    <property type="molecule type" value="Genomic_DNA"/>
</dbReference>
<proteinExistence type="predicted"/>
<reference evidence="2" key="1">
    <citation type="submission" date="2021-02" db="EMBL/GenBank/DDBJ databases">
        <authorList>
            <person name="Nowell W R."/>
        </authorList>
    </citation>
    <scope>NUCLEOTIDE SEQUENCE</scope>
</reference>
<dbReference type="Gene3D" id="3.30.70.270">
    <property type="match status" value="2"/>
</dbReference>
<dbReference type="InterPro" id="IPR043128">
    <property type="entry name" value="Rev_trsase/Diguanyl_cyclase"/>
</dbReference>
<comment type="caution">
    <text evidence="2">The sequence shown here is derived from an EMBL/GenBank/DDBJ whole genome shotgun (WGS) entry which is preliminary data.</text>
</comment>
<protein>
    <recommendedName>
        <fullName evidence="1">Reverse transcriptase domain-containing protein</fullName>
    </recommendedName>
</protein>
<dbReference type="PROSITE" id="PS50878">
    <property type="entry name" value="RT_POL"/>
    <property type="match status" value="1"/>
</dbReference>
<dbReference type="InterPro" id="IPR043502">
    <property type="entry name" value="DNA/RNA_pol_sf"/>
</dbReference>
<evidence type="ECO:0000313" key="4">
    <source>
        <dbReference type="Proteomes" id="UP000663865"/>
    </source>
</evidence>
<name>A0A818SZG9_9BILA</name>